<feature type="domain" description="Fumarate lyase N-terminal" evidence="1">
    <location>
        <begin position="19"/>
        <end position="313"/>
    </location>
</feature>
<feature type="domain" description="Argininosuccinate lyase C-terminal" evidence="2">
    <location>
        <begin position="376"/>
        <end position="444"/>
    </location>
</feature>
<dbReference type="SUPFAM" id="SSF48557">
    <property type="entry name" value="L-aspartase-like"/>
    <property type="match status" value="1"/>
</dbReference>
<dbReference type="EC" id="4.3.2.1" evidence="3"/>
<sequence>MSKASEQNKQNKPSKLWGGRFSEPTDAFVEAFTASVEFDQRMYKQDIEGSRAHARMLTKIGVLTEDDLSTLLVGLKQIEEEITEGKFNWSIQLEDVHMNIEARLTELVGDAGKRLHTGRSRNDQVATDIRLYLREQIAFIIAEIRRLQDGLLNLAEKEASTIMPGFTHLQVAQPITFGHHLMAWFENMQRDASRLEDCATRLNVLPLGAAALAGTTYPIDRQFTANLLNFDDICRNSLDAVSDRDFAIEFCADAAILMTHLSRFSEELVLWSSAQFNFISLPDRFCTGSSIMPQKKNPDVPELVRGKTGRVNGHLISLLTLMKSQPLAYNKDNQEDKEPLFDTIDTLLGSLRAFADMIPAIKSKKESMYKAAKQGFSTATDLADYLVVKGMPFRDAHEVVGKAVAFGVESGKDLSEMSLNELQQFSDIIQQDVFDVLTLEGSVAARKHIGGTAPEQVLKAIADGRERIKQGR</sequence>
<dbReference type="InterPro" id="IPR024083">
    <property type="entry name" value="Fumarase/histidase_N"/>
</dbReference>
<gene>
    <name evidence="3" type="ORF">MNBD_GAMMA10-1135</name>
</gene>
<dbReference type="InterPro" id="IPR020557">
    <property type="entry name" value="Fumarate_lyase_CS"/>
</dbReference>
<dbReference type="InterPro" id="IPR022761">
    <property type="entry name" value="Fumarate_lyase_N"/>
</dbReference>
<dbReference type="Gene3D" id="1.10.275.10">
    <property type="entry name" value="Fumarase/aspartase (N-terminal domain)"/>
    <property type="match status" value="1"/>
</dbReference>
<dbReference type="FunFam" id="1.10.40.30:FF:000001">
    <property type="entry name" value="Argininosuccinate lyase"/>
    <property type="match status" value="1"/>
</dbReference>
<evidence type="ECO:0000259" key="1">
    <source>
        <dbReference type="Pfam" id="PF00206"/>
    </source>
</evidence>
<name>A0A3B0XXI5_9ZZZZ</name>
<evidence type="ECO:0000313" key="3">
    <source>
        <dbReference type="EMBL" id="VAW67957.1"/>
    </source>
</evidence>
<dbReference type="Gene3D" id="1.10.40.30">
    <property type="entry name" value="Fumarase/aspartase (C-terminal domain)"/>
    <property type="match status" value="1"/>
</dbReference>
<dbReference type="FunFam" id="1.20.200.10:FF:000015">
    <property type="entry name" value="argininosuccinate lyase isoform X2"/>
    <property type="match status" value="1"/>
</dbReference>
<dbReference type="GO" id="GO:0042450">
    <property type="term" value="P:L-arginine biosynthetic process via ornithine"/>
    <property type="evidence" value="ECO:0007669"/>
    <property type="project" value="InterPro"/>
</dbReference>
<accession>A0A3B0XXI5</accession>
<keyword evidence="3" id="KW-0456">Lyase</keyword>
<dbReference type="HAMAP" id="MF_00006">
    <property type="entry name" value="Arg_succ_lyase"/>
    <property type="match status" value="1"/>
</dbReference>
<dbReference type="PANTHER" id="PTHR43814:SF1">
    <property type="entry name" value="ARGININOSUCCINATE LYASE"/>
    <property type="match status" value="1"/>
</dbReference>
<organism evidence="3">
    <name type="scientific">hydrothermal vent metagenome</name>
    <dbReference type="NCBI Taxonomy" id="652676"/>
    <lineage>
        <taxon>unclassified sequences</taxon>
        <taxon>metagenomes</taxon>
        <taxon>ecological metagenomes</taxon>
    </lineage>
</organism>
<dbReference type="FunFam" id="1.10.275.10:FF:000002">
    <property type="entry name" value="Argininosuccinate lyase"/>
    <property type="match status" value="1"/>
</dbReference>
<dbReference type="InterPro" id="IPR008948">
    <property type="entry name" value="L-Aspartase-like"/>
</dbReference>
<dbReference type="AlphaFoldDB" id="A0A3B0XXI5"/>
<dbReference type="CDD" id="cd01359">
    <property type="entry name" value="Argininosuccinate_lyase"/>
    <property type="match status" value="1"/>
</dbReference>
<dbReference type="GO" id="GO:0005829">
    <property type="term" value="C:cytosol"/>
    <property type="evidence" value="ECO:0007669"/>
    <property type="project" value="TreeGrafter"/>
</dbReference>
<dbReference type="Pfam" id="PF14698">
    <property type="entry name" value="ASL_C2"/>
    <property type="match status" value="1"/>
</dbReference>
<dbReference type="PANTHER" id="PTHR43814">
    <property type="entry name" value="ARGININOSUCCINATE LYASE"/>
    <property type="match status" value="1"/>
</dbReference>
<dbReference type="Gene3D" id="1.20.200.10">
    <property type="entry name" value="Fumarase/aspartase (Central domain)"/>
    <property type="match status" value="1"/>
</dbReference>
<evidence type="ECO:0000259" key="2">
    <source>
        <dbReference type="Pfam" id="PF14698"/>
    </source>
</evidence>
<dbReference type="InterPro" id="IPR029419">
    <property type="entry name" value="Arg_succ_lyase_C"/>
</dbReference>
<dbReference type="InterPro" id="IPR009049">
    <property type="entry name" value="Argininosuccinate_lyase"/>
</dbReference>
<dbReference type="InterPro" id="IPR000362">
    <property type="entry name" value="Fumarate_lyase_fam"/>
</dbReference>
<dbReference type="PRINTS" id="PR00149">
    <property type="entry name" value="FUMRATELYASE"/>
</dbReference>
<dbReference type="EMBL" id="UOFJ01000302">
    <property type="protein sequence ID" value="VAW67957.1"/>
    <property type="molecule type" value="Genomic_DNA"/>
</dbReference>
<dbReference type="Pfam" id="PF00206">
    <property type="entry name" value="Lyase_1"/>
    <property type="match status" value="1"/>
</dbReference>
<dbReference type="PRINTS" id="PR00145">
    <property type="entry name" value="ARGSUCLYASE"/>
</dbReference>
<reference evidence="3" key="1">
    <citation type="submission" date="2018-06" db="EMBL/GenBank/DDBJ databases">
        <authorList>
            <person name="Zhirakovskaya E."/>
        </authorList>
    </citation>
    <scope>NUCLEOTIDE SEQUENCE</scope>
</reference>
<proteinExistence type="inferred from homology"/>
<dbReference type="GO" id="GO:0004056">
    <property type="term" value="F:argininosuccinate lyase activity"/>
    <property type="evidence" value="ECO:0007669"/>
    <property type="project" value="UniProtKB-EC"/>
</dbReference>
<protein>
    <submittedName>
        <fullName evidence="3">Argininosuccinate lyase</fullName>
        <ecNumber evidence="3">4.3.2.1</ecNumber>
    </submittedName>
</protein>
<dbReference type="NCBIfam" id="TIGR00838">
    <property type="entry name" value="argH"/>
    <property type="match status" value="1"/>
</dbReference>
<dbReference type="PROSITE" id="PS00163">
    <property type="entry name" value="FUMARATE_LYASES"/>
    <property type="match status" value="1"/>
</dbReference>